<feature type="compositionally biased region" description="Polar residues" evidence="1">
    <location>
        <begin position="428"/>
        <end position="452"/>
    </location>
</feature>
<evidence type="ECO:0000256" key="1">
    <source>
        <dbReference type="SAM" id="MobiDB-lite"/>
    </source>
</evidence>
<evidence type="ECO:0000313" key="2">
    <source>
        <dbReference type="EMBL" id="OAL63409.1"/>
    </source>
</evidence>
<dbReference type="VEuPathDB" id="FungiDB:TERG_00509"/>
<feature type="region of interest" description="Disordered" evidence="1">
    <location>
        <begin position="166"/>
        <end position="188"/>
    </location>
</feature>
<name>A0A178EU24_TRIRU</name>
<feature type="compositionally biased region" description="Polar residues" evidence="1">
    <location>
        <begin position="695"/>
        <end position="709"/>
    </location>
</feature>
<feature type="compositionally biased region" description="Polar residues" evidence="1">
    <location>
        <begin position="756"/>
        <end position="784"/>
    </location>
</feature>
<organism evidence="2 3">
    <name type="scientific">Trichophyton rubrum</name>
    <name type="common">Athlete's foot fungus</name>
    <name type="synonym">Epidermophyton rubrum</name>
    <dbReference type="NCBI Taxonomy" id="5551"/>
    <lineage>
        <taxon>Eukaryota</taxon>
        <taxon>Fungi</taxon>
        <taxon>Dikarya</taxon>
        <taxon>Ascomycota</taxon>
        <taxon>Pezizomycotina</taxon>
        <taxon>Eurotiomycetes</taxon>
        <taxon>Eurotiomycetidae</taxon>
        <taxon>Onygenales</taxon>
        <taxon>Arthrodermataceae</taxon>
        <taxon>Trichophyton</taxon>
    </lineage>
</organism>
<dbReference type="AlphaFoldDB" id="A0A178EU24"/>
<protein>
    <submittedName>
        <fullName evidence="2">Uncharacterized protein</fullName>
    </submittedName>
</protein>
<comment type="caution">
    <text evidence="2">The sequence shown here is derived from an EMBL/GenBank/DDBJ whole genome shotgun (WGS) entry which is preliminary data.</text>
</comment>
<feature type="compositionally biased region" description="Acidic residues" evidence="1">
    <location>
        <begin position="174"/>
        <end position="188"/>
    </location>
</feature>
<feature type="region of interest" description="Disordered" evidence="1">
    <location>
        <begin position="70"/>
        <end position="89"/>
    </location>
</feature>
<evidence type="ECO:0000313" key="3">
    <source>
        <dbReference type="Proteomes" id="UP000243015"/>
    </source>
</evidence>
<feature type="region of interest" description="Disordered" evidence="1">
    <location>
        <begin position="334"/>
        <end position="508"/>
    </location>
</feature>
<feature type="compositionally biased region" description="Polar residues" evidence="1">
    <location>
        <begin position="348"/>
        <end position="373"/>
    </location>
</feature>
<dbReference type="Proteomes" id="UP000243015">
    <property type="component" value="Unassembled WGS sequence"/>
</dbReference>
<feature type="compositionally biased region" description="Polar residues" evidence="1">
    <location>
        <begin position="480"/>
        <end position="508"/>
    </location>
</feature>
<feature type="region of interest" description="Disordered" evidence="1">
    <location>
        <begin position="684"/>
        <end position="709"/>
    </location>
</feature>
<proteinExistence type="predicted"/>
<reference evidence="2 3" key="1">
    <citation type="submission" date="2016-05" db="EMBL/GenBank/DDBJ databases">
        <title>Genome sequencing of Trichophyton rubrum CMCC(F)T1i isolated from hair.</title>
        <authorList>
            <person name="Zhan P."/>
            <person name="Tao Y."/>
            <person name="Liu W."/>
        </authorList>
    </citation>
    <scope>NUCLEOTIDE SEQUENCE [LARGE SCALE GENOMIC DNA]</scope>
    <source>
        <strain evidence="3">CMCC(F)T1i</strain>
    </source>
</reference>
<feature type="compositionally biased region" description="Polar residues" evidence="1">
    <location>
        <begin position="80"/>
        <end position="89"/>
    </location>
</feature>
<gene>
    <name evidence="2" type="ORF">A7C99_5803</name>
</gene>
<feature type="region of interest" description="Disordered" evidence="1">
    <location>
        <begin position="756"/>
        <end position="788"/>
    </location>
</feature>
<sequence>MTSLQPAQQADKRDAKYFAYLKQMLLKAHRIIESYEPSSEFCVQLHSFIRALPVPPREEAENNTTTVFKTHLPSEPFRNPTGSLTTSNPAIQDKASLKFVIYKPTEDKPTEDNSATRIDYRWKKELNIFLSNIPETEKWGSPPPREKILRLLLCRKVRFDKVRLDGDGSGARDDDGDDDREDDGQDEWDERCRAYASSTAEAMEINSVFRGILAFRVIIVALACVVMLENGAELADAESILKTCIPTLSTAMGRTLAQNRHAANGDAFIAGMKKKGKPIPKLGDNEMPISIPCIVKRCCGKSASLRKVCEVLSYDFREVHPLYKEFYASRDDLDGESDGPEYAAECPSESNISGYEAHTSGSEAPTLCTSSLGTGRDTDEPAANLETPTDAAGDTPCANGPNRWPHASIDRSEYQPSQQRRQDGEVATESSTPSTPSQDGNSIATRPQQQAGSWIEGGPGQQCDSQPRAKRRRTDDVRGGQTSSVSGSIHSSQNAQNRSQSDVVGHGSTNISTEWVSTRPETTNNGGQQANNLSGFRLQLPSLSVRPNRQHSDYSTQTLNQRSVEPYTHQAGSAPTVNVYANSQRQNQHQVQQTRNTSLTHVAPRAFTPTPSNNSQAYNLPTNRAPTYAPPVQGFLDHQTMVVRQTPAAHTATIGALLNTNEEATINTGVGAPVNSFDHRGMPISWGDSQHQRQARQTHSIPHSLGTSTQHRLIQEVRGQVEGAASTNNPVAIHTAYTGLSDTDYNGQQLAAESGSLPTATNHQNNPYGNRGSYSGTGPWQPSSGFDPFSATRYTPNIDSWTAQQSNLNSVPVSLNTDTWTAQQSNLNSVPVSLNTDTWTAQQSNLNSMPVSLNTDIWTAQPNSFNSLSTSTHS</sequence>
<dbReference type="EMBL" id="LHPM01000018">
    <property type="protein sequence ID" value="OAL63409.1"/>
    <property type="molecule type" value="Genomic_DNA"/>
</dbReference>
<accession>A0A178EU24</accession>